<sequence length="117" mass="13006">LRSDARVEPLPVDAAFWQRLVSGELGTFHNEYLVSLYDFGADWTSWERHPNGDEIVLLLSGAVTFILEHDGQQQATQLEQAGAYLIVPKGTWHTARVATPSRMLFITAGEGTEHRAA</sequence>
<dbReference type="Pfam" id="PF07883">
    <property type="entry name" value="Cupin_2"/>
    <property type="match status" value="1"/>
</dbReference>
<proteinExistence type="predicted"/>
<reference evidence="2 3" key="1">
    <citation type="journal article" date="2016" name="Antonie Van Leeuwenhoek">
        <title>Photobacterium sanguinicancri sp. nov. isolated from marine animals.</title>
        <authorList>
            <person name="Gomez-Gil B."/>
            <person name="Roque A."/>
            <person name="Rotllant G."/>
            <person name="Romalde J.L."/>
            <person name="Doce A."/>
            <person name="Eggermont M."/>
            <person name="Defoirdt T."/>
        </authorList>
    </citation>
    <scope>NUCLEOTIDE SEQUENCE [LARGE SCALE GENOMIC DNA]</scope>
    <source>
        <strain evidence="2 3">CAIM 1827</strain>
    </source>
</reference>
<organism evidence="2 3">
    <name type="scientific">Photobacterium sanguinicancri</name>
    <dbReference type="NCBI Taxonomy" id="875932"/>
    <lineage>
        <taxon>Bacteria</taxon>
        <taxon>Pseudomonadati</taxon>
        <taxon>Pseudomonadota</taxon>
        <taxon>Gammaproteobacteria</taxon>
        <taxon>Vibrionales</taxon>
        <taxon>Vibrionaceae</taxon>
        <taxon>Photobacterium</taxon>
    </lineage>
</organism>
<protein>
    <submittedName>
        <fullName evidence="2">Cupin</fullName>
    </submittedName>
</protein>
<dbReference type="CDD" id="cd02208">
    <property type="entry name" value="cupin_RmlC-like"/>
    <property type="match status" value="1"/>
</dbReference>
<evidence type="ECO:0000259" key="1">
    <source>
        <dbReference type="Pfam" id="PF07883"/>
    </source>
</evidence>
<dbReference type="RefSeq" id="WP_094959038.1">
    <property type="nucleotide sequence ID" value="NZ_NOIF01000484.1"/>
</dbReference>
<dbReference type="EMBL" id="NOIF01000484">
    <property type="protein sequence ID" value="OZS41273.1"/>
    <property type="molecule type" value="Genomic_DNA"/>
</dbReference>
<dbReference type="Proteomes" id="UP000215999">
    <property type="component" value="Unassembled WGS sequence"/>
</dbReference>
<evidence type="ECO:0000313" key="2">
    <source>
        <dbReference type="EMBL" id="OZS41273.1"/>
    </source>
</evidence>
<keyword evidence="3" id="KW-1185">Reference proteome</keyword>
<dbReference type="SUPFAM" id="SSF51182">
    <property type="entry name" value="RmlC-like cupins"/>
    <property type="match status" value="1"/>
</dbReference>
<dbReference type="InterPro" id="IPR013096">
    <property type="entry name" value="Cupin_2"/>
</dbReference>
<dbReference type="Gene3D" id="2.60.120.10">
    <property type="entry name" value="Jelly Rolls"/>
    <property type="match status" value="1"/>
</dbReference>
<dbReference type="InterPro" id="IPR014710">
    <property type="entry name" value="RmlC-like_jellyroll"/>
</dbReference>
<comment type="caution">
    <text evidence="2">The sequence shown here is derived from an EMBL/GenBank/DDBJ whole genome shotgun (WGS) entry which is preliminary data.</text>
</comment>
<accession>A0ABX4FQW6</accession>
<dbReference type="InterPro" id="IPR011051">
    <property type="entry name" value="RmlC_Cupin_sf"/>
</dbReference>
<feature type="domain" description="Cupin type-2" evidence="1">
    <location>
        <begin position="40"/>
        <end position="106"/>
    </location>
</feature>
<gene>
    <name evidence="2" type="ORF">ASV53_24730</name>
</gene>
<feature type="non-terminal residue" evidence="2">
    <location>
        <position position="1"/>
    </location>
</feature>
<name>A0ABX4FQW6_9GAMM</name>
<evidence type="ECO:0000313" key="3">
    <source>
        <dbReference type="Proteomes" id="UP000215999"/>
    </source>
</evidence>